<protein>
    <submittedName>
        <fullName evidence="1">Uncharacterized protein</fullName>
    </submittedName>
</protein>
<name>A0A231GTC6_9NOCA</name>
<sequence>MDVDQRAQDEYNERVDEALDETVWVHPGAQVNGYYRNSAGRAVVPCPWRLVDYWTMLRTPHPEDLTFLPHRKALS</sequence>
<organism evidence="1 2">
    <name type="scientific">Nocardia cerradoensis</name>
    <dbReference type="NCBI Taxonomy" id="85688"/>
    <lineage>
        <taxon>Bacteria</taxon>
        <taxon>Bacillati</taxon>
        <taxon>Actinomycetota</taxon>
        <taxon>Actinomycetes</taxon>
        <taxon>Mycobacteriales</taxon>
        <taxon>Nocardiaceae</taxon>
        <taxon>Nocardia</taxon>
    </lineage>
</organism>
<accession>A0A231GTC6</accession>
<comment type="caution">
    <text evidence="1">The sequence shown here is derived from an EMBL/GenBank/DDBJ whole genome shotgun (WGS) entry which is preliminary data.</text>
</comment>
<dbReference type="EMBL" id="NGAF01000054">
    <property type="protein sequence ID" value="OXR39870.1"/>
    <property type="molecule type" value="Genomic_DNA"/>
</dbReference>
<proteinExistence type="predicted"/>
<evidence type="ECO:0000313" key="2">
    <source>
        <dbReference type="Proteomes" id="UP000215506"/>
    </source>
</evidence>
<evidence type="ECO:0000313" key="1">
    <source>
        <dbReference type="EMBL" id="OXR39870.1"/>
    </source>
</evidence>
<dbReference type="Proteomes" id="UP000215506">
    <property type="component" value="Unassembled WGS sequence"/>
</dbReference>
<gene>
    <name evidence="1" type="ORF">B7C42_08045</name>
</gene>
<keyword evidence="2" id="KW-1185">Reference proteome</keyword>
<reference evidence="1 2" key="1">
    <citation type="submission" date="2017-07" db="EMBL/GenBank/DDBJ databases">
        <title>First draft Genome Sequence of Nocardia cerradoensis isolated from human infection.</title>
        <authorList>
            <person name="Carrasco G."/>
        </authorList>
    </citation>
    <scope>NUCLEOTIDE SEQUENCE [LARGE SCALE GENOMIC DNA]</scope>
    <source>
        <strain evidence="1 2">CNM20130759</strain>
    </source>
</reference>
<dbReference type="AlphaFoldDB" id="A0A231GTC6"/>